<dbReference type="AlphaFoldDB" id="A0A497YVA2"/>
<dbReference type="EMBL" id="RCCP01000001">
    <property type="protein sequence ID" value="RLJ90824.1"/>
    <property type="molecule type" value="Genomic_DNA"/>
</dbReference>
<comment type="caution">
    <text evidence="2">The sequence shown here is derived from an EMBL/GenBank/DDBJ whole genome shotgun (WGS) entry which is preliminary data.</text>
</comment>
<gene>
    <name evidence="2" type="ORF">DFR62_0976</name>
</gene>
<dbReference type="RefSeq" id="WP_167358041.1">
    <property type="nucleotide sequence ID" value="NZ_QBEW01000065.1"/>
</dbReference>
<protein>
    <submittedName>
        <fullName evidence="2">Uncharacterized protein</fullName>
    </submittedName>
</protein>
<dbReference type="Proteomes" id="UP000280791">
    <property type="component" value="Unassembled WGS sequence"/>
</dbReference>
<feature type="coiled-coil region" evidence="1">
    <location>
        <begin position="13"/>
        <end position="47"/>
    </location>
</feature>
<name>A0A497YVA2_9BACL</name>
<evidence type="ECO:0000256" key="1">
    <source>
        <dbReference type="SAM" id="Coils"/>
    </source>
</evidence>
<keyword evidence="3" id="KW-1185">Reference proteome</keyword>
<accession>A0A497YVA2</accession>
<reference evidence="2 3" key="1">
    <citation type="submission" date="2018-10" db="EMBL/GenBank/DDBJ databases">
        <title>Genomic Encyclopedia of Type Strains, Phase IV (KMG-IV): sequencing the most valuable type-strain genomes for metagenomic binning, comparative biology and taxonomic classification.</title>
        <authorList>
            <person name="Goeker M."/>
        </authorList>
    </citation>
    <scope>NUCLEOTIDE SEQUENCE [LARGE SCALE GENOMIC DNA]</scope>
    <source>
        <strain evidence="2 3">DSM 20549</strain>
    </source>
</reference>
<evidence type="ECO:0000313" key="2">
    <source>
        <dbReference type="EMBL" id="RLJ90824.1"/>
    </source>
</evidence>
<organism evidence="2 3">
    <name type="scientific">Planococcus citreus</name>
    <dbReference type="NCBI Taxonomy" id="1373"/>
    <lineage>
        <taxon>Bacteria</taxon>
        <taxon>Bacillati</taxon>
        <taxon>Bacillota</taxon>
        <taxon>Bacilli</taxon>
        <taxon>Bacillales</taxon>
        <taxon>Caryophanaceae</taxon>
        <taxon>Planococcus</taxon>
    </lineage>
</organism>
<sequence length="47" mass="5547">MPKELQLQLEVHMEQLIKLTASLHQRMIEAERELSELKRVFATGEKN</sequence>
<evidence type="ECO:0000313" key="3">
    <source>
        <dbReference type="Proteomes" id="UP000280791"/>
    </source>
</evidence>
<proteinExistence type="predicted"/>
<keyword evidence="1" id="KW-0175">Coiled coil</keyword>